<dbReference type="GO" id="GO:0015949">
    <property type="term" value="P:nucleobase-containing small molecule interconversion"/>
    <property type="evidence" value="ECO:0007669"/>
    <property type="project" value="TreeGrafter"/>
</dbReference>
<dbReference type="PANTHER" id="PTHR42680">
    <property type="entry name" value="DCTP DEAMINASE"/>
    <property type="match status" value="1"/>
</dbReference>
<keyword evidence="2 3" id="KW-0546">Nucleotide metabolism</keyword>
<dbReference type="GO" id="GO:0000166">
    <property type="term" value="F:nucleotide binding"/>
    <property type="evidence" value="ECO:0007669"/>
    <property type="project" value="UniProtKB-KW"/>
</dbReference>
<organism evidence="4 5">
    <name type="scientific">Candidatus Staskawiczbacteria bacterium RIFCSPLOWO2_01_FULL_38_12b</name>
    <dbReference type="NCBI Taxonomy" id="1802214"/>
    <lineage>
        <taxon>Bacteria</taxon>
        <taxon>Candidatus Staskawicziibacteriota</taxon>
    </lineage>
</organism>
<dbReference type="NCBIfam" id="TIGR02274">
    <property type="entry name" value="dCTP_deam"/>
    <property type="match status" value="1"/>
</dbReference>
<dbReference type="PANTHER" id="PTHR42680:SF3">
    <property type="entry name" value="DCTP DEAMINASE"/>
    <property type="match status" value="1"/>
</dbReference>
<dbReference type="InterPro" id="IPR011962">
    <property type="entry name" value="dCTP_deaminase"/>
</dbReference>
<dbReference type="UniPathway" id="UPA00610">
    <property type="reaction ID" value="UER00667"/>
</dbReference>
<feature type="binding site" evidence="3">
    <location>
        <begin position="127"/>
        <end position="129"/>
    </location>
    <ligand>
        <name>dCTP</name>
        <dbReference type="ChEBI" id="CHEBI:61481"/>
    </ligand>
</feature>
<dbReference type="EMBL" id="MHPA01000012">
    <property type="protein sequence ID" value="OGZ73441.1"/>
    <property type="molecule type" value="Genomic_DNA"/>
</dbReference>
<dbReference type="SUPFAM" id="SSF51283">
    <property type="entry name" value="dUTPase-like"/>
    <property type="match status" value="1"/>
</dbReference>
<feature type="binding site" evidence="3">
    <location>
        <position position="119"/>
    </location>
    <ligand>
        <name>dCTP</name>
        <dbReference type="ChEBI" id="CHEBI:61481"/>
    </ligand>
</feature>
<gene>
    <name evidence="3" type="primary">dcd</name>
    <name evidence="4" type="ORF">A2908_04170</name>
</gene>
<dbReference type="GO" id="GO:0008829">
    <property type="term" value="F:dCTP deaminase activity"/>
    <property type="evidence" value="ECO:0007669"/>
    <property type="project" value="InterPro"/>
</dbReference>
<comment type="similarity">
    <text evidence="3">Belongs to the dCTP deaminase family.</text>
</comment>
<dbReference type="AlphaFoldDB" id="A0A1G2IG00"/>
<comment type="caution">
    <text evidence="4">The sequence shown here is derived from an EMBL/GenBank/DDBJ whole genome shotgun (WGS) entry which is preliminary data.</text>
</comment>
<comment type="pathway">
    <text evidence="3">Pyrimidine metabolism; dUMP biosynthesis; dUMP from dCTP: step 1/1.</text>
</comment>
<comment type="function">
    <text evidence="3">Bifunctional enzyme that catalyzes both the deamination of dCTP to dUTP and the hydrolysis of dUTP to dUMP without releasing the toxic dUTP intermediate.</text>
</comment>
<proteinExistence type="inferred from homology"/>
<dbReference type="STRING" id="1802214.A2908_04170"/>
<dbReference type="InterPro" id="IPR033704">
    <property type="entry name" value="dUTPase_trimeric"/>
</dbReference>
<evidence type="ECO:0000256" key="2">
    <source>
        <dbReference type="ARBA" id="ARBA00023080"/>
    </source>
</evidence>
<dbReference type="GO" id="GO:0006229">
    <property type="term" value="P:dUTP biosynthetic process"/>
    <property type="evidence" value="ECO:0007669"/>
    <property type="project" value="InterPro"/>
</dbReference>
<feature type="binding site" evidence="3">
    <location>
        <position position="173"/>
    </location>
    <ligand>
        <name>dCTP</name>
        <dbReference type="ChEBI" id="CHEBI:61481"/>
    </ligand>
</feature>
<name>A0A1G2IG00_9BACT</name>
<comment type="caution">
    <text evidence="3">Lacks conserved residue(s) required for the propagation of feature annotation.</text>
</comment>
<dbReference type="Pfam" id="PF22769">
    <property type="entry name" value="DCD"/>
    <property type="match status" value="1"/>
</dbReference>
<comment type="catalytic activity">
    <reaction evidence="3">
        <text>dCTP + 2 H2O = dUMP + NH4(+) + diphosphate</text>
        <dbReference type="Rhea" id="RHEA:19205"/>
        <dbReference type="ChEBI" id="CHEBI:15377"/>
        <dbReference type="ChEBI" id="CHEBI:28938"/>
        <dbReference type="ChEBI" id="CHEBI:33019"/>
        <dbReference type="ChEBI" id="CHEBI:61481"/>
        <dbReference type="ChEBI" id="CHEBI:246422"/>
        <dbReference type="EC" id="3.5.4.30"/>
    </reaction>
</comment>
<keyword evidence="3" id="KW-0547">Nucleotide-binding</keyword>
<dbReference type="InterPro" id="IPR036157">
    <property type="entry name" value="dUTPase-like_sf"/>
</dbReference>
<feature type="active site" description="Proton donor/acceptor" evidence="3">
    <location>
        <position position="129"/>
    </location>
</feature>
<evidence type="ECO:0000256" key="1">
    <source>
        <dbReference type="ARBA" id="ARBA00022801"/>
    </source>
</evidence>
<sequence>MILSDKDIKKALKDGVIAVKPLFPKSIQPASVDLHLGADFLVFRTHKDICIDPKEPIEHLMETVTIDDKRQFIIHPGEFALGMTYEIVGVADNMVGRLEGKSSLGRIGLIIHATAGYLDPGNKLKMTLELHNISPLPIKLYYKMPIAQMSFTPLSSMADHPYNEKNKKHLGNKYYGNMKPKASQYWKNFKKNNEWIKFK</sequence>
<protein>
    <recommendedName>
        <fullName evidence="3">dCTP deaminase, dUMP-forming</fullName>
        <ecNumber evidence="3">3.5.4.30</ecNumber>
    </recommendedName>
    <alternativeName>
        <fullName evidence="3">Bifunctional dCTP deaminase:dUTPase</fullName>
    </alternativeName>
    <alternativeName>
        <fullName evidence="3">DCD-DUT</fullName>
    </alternativeName>
</protein>
<evidence type="ECO:0000256" key="3">
    <source>
        <dbReference type="HAMAP-Rule" id="MF_00146"/>
    </source>
</evidence>
<feature type="site" description="Important for bifunctional activity" evidence="3">
    <location>
        <begin position="116"/>
        <end position="117"/>
    </location>
</feature>
<feature type="binding site" evidence="3">
    <location>
        <position position="162"/>
    </location>
    <ligand>
        <name>dCTP</name>
        <dbReference type="ChEBI" id="CHEBI:61481"/>
    </ligand>
</feature>
<reference evidence="4 5" key="1">
    <citation type="journal article" date="2016" name="Nat. Commun.">
        <title>Thousands of microbial genomes shed light on interconnected biogeochemical processes in an aquifer system.</title>
        <authorList>
            <person name="Anantharaman K."/>
            <person name="Brown C.T."/>
            <person name="Hug L.A."/>
            <person name="Sharon I."/>
            <person name="Castelle C.J."/>
            <person name="Probst A.J."/>
            <person name="Thomas B.C."/>
            <person name="Singh A."/>
            <person name="Wilkins M.J."/>
            <person name="Karaoz U."/>
            <person name="Brodie E.L."/>
            <person name="Williams K.H."/>
            <person name="Hubbard S.S."/>
            <person name="Banfield J.F."/>
        </authorList>
    </citation>
    <scope>NUCLEOTIDE SEQUENCE [LARGE SCALE GENOMIC DNA]</scope>
</reference>
<accession>A0A1G2IG00</accession>
<evidence type="ECO:0000313" key="4">
    <source>
        <dbReference type="EMBL" id="OGZ73441.1"/>
    </source>
</evidence>
<feature type="binding site" evidence="3">
    <location>
        <begin position="101"/>
        <end position="106"/>
    </location>
    <ligand>
        <name>dCTP</name>
        <dbReference type="ChEBI" id="CHEBI:61481"/>
    </ligand>
</feature>
<feature type="binding site" evidence="3">
    <location>
        <position position="148"/>
    </location>
    <ligand>
        <name>dCTP</name>
        <dbReference type="ChEBI" id="CHEBI:61481"/>
    </ligand>
</feature>
<dbReference type="CDD" id="cd07557">
    <property type="entry name" value="trimeric_dUTPase"/>
    <property type="match status" value="1"/>
</dbReference>
<comment type="subunit">
    <text evidence="3">Homotrimer.</text>
</comment>
<dbReference type="GO" id="GO:0006226">
    <property type="term" value="P:dUMP biosynthetic process"/>
    <property type="evidence" value="ECO:0007669"/>
    <property type="project" value="UniProtKB-UniRule"/>
</dbReference>
<dbReference type="Proteomes" id="UP000176774">
    <property type="component" value="Unassembled WGS sequence"/>
</dbReference>
<dbReference type="Gene3D" id="2.70.40.10">
    <property type="match status" value="1"/>
</dbReference>
<dbReference type="HAMAP" id="MF_00146">
    <property type="entry name" value="dCTP_deaminase"/>
    <property type="match status" value="1"/>
</dbReference>
<dbReference type="EC" id="3.5.4.30" evidence="3"/>
<dbReference type="GO" id="GO:0033973">
    <property type="term" value="F:dCTP deaminase (dUMP-forming) activity"/>
    <property type="evidence" value="ECO:0007669"/>
    <property type="project" value="UniProtKB-UniRule"/>
</dbReference>
<keyword evidence="1 3" id="KW-0378">Hydrolase</keyword>
<evidence type="ECO:0000313" key="5">
    <source>
        <dbReference type="Proteomes" id="UP000176774"/>
    </source>
</evidence>